<proteinExistence type="predicted"/>
<dbReference type="RefSeq" id="WP_259315770.1">
    <property type="nucleotide sequence ID" value="NZ_CP087164.1"/>
</dbReference>
<gene>
    <name evidence="2" type="ORF">DSM104329_02491</name>
</gene>
<sequence>MASDMNSRTIGGLVVYCDWLSEKGYAAPSQVGPWKIAIRKVFEAVDGPGSGFEDKPLEDLDLDDAFRRFRTLTAQTYKSESQDAYVGRVKRAIEAYEYWLTNQKPPAFRQAGKRSDDGDAAKARETAPKPKTTPLTAVEPGRDERKVEDFIDYPFPLRNGQIARLSLPQRLEKSDVDRMVQLLHALQFEPQPQIPERTGEEQAAA</sequence>
<feature type="region of interest" description="Disordered" evidence="1">
    <location>
        <begin position="107"/>
        <end position="145"/>
    </location>
</feature>
<name>A0A9E6XXC7_9ACTN</name>
<dbReference type="AlphaFoldDB" id="A0A9E6XXC7"/>
<protein>
    <submittedName>
        <fullName evidence="2">Uncharacterized protein</fullName>
    </submittedName>
</protein>
<evidence type="ECO:0000313" key="3">
    <source>
        <dbReference type="Proteomes" id="UP001162834"/>
    </source>
</evidence>
<evidence type="ECO:0000313" key="2">
    <source>
        <dbReference type="EMBL" id="UGS36093.1"/>
    </source>
</evidence>
<dbReference type="KEGG" id="sbae:DSM104329_02491"/>
<reference evidence="2" key="1">
    <citation type="journal article" date="2022" name="Int. J. Syst. Evol. Microbiol.">
        <title>Pseudomonas aegrilactucae sp. nov. and Pseudomonas morbosilactucae sp. nov., pathogens causing bacterial rot of lettuce in Japan.</title>
        <authorList>
            <person name="Sawada H."/>
            <person name="Fujikawa T."/>
            <person name="Satou M."/>
        </authorList>
    </citation>
    <scope>NUCLEOTIDE SEQUENCE</scope>
    <source>
        <strain evidence="2">0166_1</strain>
    </source>
</reference>
<accession>A0A9E6XXC7</accession>
<keyword evidence="3" id="KW-1185">Reference proteome</keyword>
<dbReference type="EMBL" id="CP087164">
    <property type="protein sequence ID" value="UGS36093.1"/>
    <property type="molecule type" value="Genomic_DNA"/>
</dbReference>
<organism evidence="2 3">
    <name type="scientific">Capillimicrobium parvum</name>
    <dbReference type="NCBI Taxonomy" id="2884022"/>
    <lineage>
        <taxon>Bacteria</taxon>
        <taxon>Bacillati</taxon>
        <taxon>Actinomycetota</taxon>
        <taxon>Thermoleophilia</taxon>
        <taxon>Solirubrobacterales</taxon>
        <taxon>Capillimicrobiaceae</taxon>
        <taxon>Capillimicrobium</taxon>
    </lineage>
</organism>
<evidence type="ECO:0000256" key="1">
    <source>
        <dbReference type="SAM" id="MobiDB-lite"/>
    </source>
</evidence>
<dbReference type="Proteomes" id="UP001162834">
    <property type="component" value="Chromosome"/>
</dbReference>
<feature type="compositionally biased region" description="Basic and acidic residues" evidence="1">
    <location>
        <begin position="113"/>
        <end position="128"/>
    </location>
</feature>